<accession>A0A8J6CBW3</accession>
<feature type="domain" description="J" evidence="2">
    <location>
        <begin position="371"/>
        <end position="431"/>
    </location>
</feature>
<feature type="compositionally biased region" description="Basic and acidic residues" evidence="1">
    <location>
        <begin position="886"/>
        <end position="923"/>
    </location>
</feature>
<dbReference type="OMA" id="DHETEND"/>
<evidence type="ECO:0000313" key="3">
    <source>
        <dbReference type="EMBL" id="KAG8465486.1"/>
    </source>
</evidence>
<feature type="compositionally biased region" description="Acidic residues" evidence="1">
    <location>
        <begin position="623"/>
        <end position="637"/>
    </location>
</feature>
<dbReference type="SMART" id="SM00271">
    <property type="entry name" value="DnaJ"/>
    <property type="match status" value="1"/>
</dbReference>
<evidence type="ECO:0000259" key="2">
    <source>
        <dbReference type="PROSITE" id="PS50076"/>
    </source>
</evidence>
<feature type="compositionally biased region" description="Basic residues" evidence="1">
    <location>
        <begin position="852"/>
        <end position="862"/>
    </location>
</feature>
<name>A0A8J6CBW3_DIALT</name>
<dbReference type="PROSITE" id="PS50076">
    <property type="entry name" value="DNAJ_2"/>
    <property type="match status" value="1"/>
</dbReference>
<keyword evidence="4" id="KW-1185">Reference proteome</keyword>
<protein>
    <recommendedName>
        <fullName evidence="2">J domain-containing protein</fullName>
    </recommendedName>
</protein>
<sequence length="1115" mass="113157">MAAPPPFNRNGSSVVVFEGARRNANPLGALQTGGRKTYDFEGSVRADPPSTQRATGLSRTGVSRLPIVRWYHGELSGELALREVLDAVEACVGAEYRERRELVDAVRLYGQIEDVLGGPVGAAVGGVPLSPLTVSAKSPPVAAGLWATIFSHPPEVAMRTALAWVTGADADEQRAAAAGAVSLASLRKALSALAAEEANLEFKRACLASHPKRPGGRLHEHVATHVQFELVRHCWESSHPALYAVPRAGSARDVLAAAAGTDGDDAGCSEAANDALAEAAVRTCLEYDLKLTDAKLLARPAGAAAGAPAAAAGTAGAGAPPPPPVPRALVPPLPAGMSVKEYNARVERYLSHLCAVRDELTDEVDRLQHSGAFATLGADPSATTAELTRQYRNQAKRLHPDRHGGDKRAFQELQQAYETIMKERAAHDGDGDGSGSDEDDGGHGGGGGGGGGGDGEAAGNGGKEGGKPSDKERAKDGAKAKSTKDSGPQDGGGAPHDGADGADQNLPPNGGGATAAAADAPEGKQGAGAPAGDDEIDPALADDPALAELLATLRAGKADADAAASRASSRQGARPKPADPELPGRADGTQRPAADARARAAGAGGARARARAGARGDGADAGGDGEGDGDGDGDGDASTDGVYIGGVRAPASLPTEAASEHAELSAEHASMCTRSSKIAASVAQASKAGGTGGSSVLLSAAGLILDCAEKSATHARRAGSAAASAPAAVMPTLHGLCATQLSSREEKAVRKLMAVVLGAAAAGEASLEAVAELELSTGKNVRESLALMRAHASTPVANVAGPLAAQMLGQVGKAAVRCAEQAMAAAMALADLQHRIDKVFTPPEGGGSASRKPPKPKRKKSRAGAAGKGNGGADGGDSDDGADGGADGKGHGAKEKKGEAGSDEERGEDAGGTKGKGKDKDSADAAGANAGADHEAAPQNADERRLLENRQLLLKLNAQVVQSQLKVKSLLAASPGLIVAVSEAQKEALFSLLAEAIGDAESRLARKWYEAGCGARLSVPEWTRLVLELTAFVSHGANAEKVAVPYALSGRLLREAALVDNELLCAMVRRELFDKVLLLSPDARGPEDEEMLRKLSLSFDQTIRRLKLSANGVSV</sequence>
<dbReference type="OrthoDB" id="10250354at2759"/>
<evidence type="ECO:0000313" key="4">
    <source>
        <dbReference type="Proteomes" id="UP000751190"/>
    </source>
</evidence>
<evidence type="ECO:0000256" key="1">
    <source>
        <dbReference type="SAM" id="MobiDB-lite"/>
    </source>
</evidence>
<dbReference type="Pfam" id="PF00226">
    <property type="entry name" value="DnaJ"/>
    <property type="match status" value="1"/>
</dbReference>
<feature type="compositionally biased region" description="Gly residues" evidence="1">
    <location>
        <begin position="443"/>
        <end position="463"/>
    </location>
</feature>
<dbReference type="InterPro" id="IPR036869">
    <property type="entry name" value="J_dom_sf"/>
</dbReference>
<dbReference type="InterPro" id="IPR050817">
    <property type="entry name" value="DjlA_DnaK_co-chaperone"/>
</dbReference>
<dbReference type="CDD" id="cd06257">
    <property type="entry name" value="DnaJ"/>
    <property type="match status" value="1"/>
</dbReference>
<proteinExistence type="predicted"/>
<feature type="compositionally biased region" description="Basic and acidic residues" evidence="1">
    <location>
        <begin position="464"/>
        <end position="484"/>
    </location>
</feature>
<gene>
    <name evidence="3" type="ORF">KFE25_002793</name>
</gene>
<dbReference type="AlphaFoldDB" id="A0A8J6CBW3"/>
<dbReference type="SUPFAM" id="SSF46565">
    <property type="entry name" value="Chaperone J-domain"/>
    <property type="match status" value="1"/>
</dbReference>
<comment type="caution">
    <text evidence="3">The sequence shown here is derived from an EMBL/GenBank/DDBJ whole genome shotgun (WGS) entry which is preliminary data.</text>
</comment>
<organism evidence="3 4">
    <name type="scientific">Diacronema lutheri</name>
    <name type="common">Unicellular marine alga</name>
    <name type="synonym">Monochrysis lutheri</name>
    <dbReference type="NCBI Taxonomy" id="2081491"/>
    <lineage>
        <taxon>Eukaryota</taxon>
        <taxon>Haptista</taxon>
        <taxon>Haptophyta</taxon>
        <taxon>Pavlovophyceae</taxon>
        <taxon>Pavlovales</taxon>
        <taxon>Pavlovaceae</taxon>
        <taxon>Diacronema</taxon>
    </lineage>
</organism>
<dbReference type="Proteomes" id="UP000751190">
    <property type="component" value="Unassembled WGS sequence"/>
</dbReference>
<feature type="compositionally biased region" description="Gly residues" evidence="1">
    <location>
        <begin position="866"/>
        <end position="875"/>
    </location>
</feature>
<feature type="compositionally biased region" description="Low complexity" evidence="1">
    <location>
        <begin position="561"/>
        <end position="574"/>
    </location>
</feature>
<dbReference type="Gene3D" id="1.10.287.110">
    <property type="entry name" value="DnaJ domain"/>
    <property type="match status" value="1"/>
</dbReference>
<dbReference type="InterPro" id="IPR001623">
    <property type="entry name" value="DnaJ_domain"/>
</dbReference>
<dbReference type="PANTHER" id="PTHR24074">
    <property type="entry name" value="CO-CHAPERONE PROTEIN DJLA"/>
    <property type="match status" value="1"/>
</dbReference>
<feature type="region of interest" description="Disordered" evidence="1">
    <location>
        <begin position="838"/>
        <end position="940"/>
    </location>
</feature>
<dbReference type="EMBL" id="JAGTXO010000010">
    <property type="protein sequence ID" value="KAG8465486.1"/>
    <property type="molecule type" value="Genomic_DNA"/>
</dbReference>
<feature type="region of interest" description="Disordered" evidence="1">
    <location>
        <begin position="561"/>
        <end position="646"/>
    </location>
</feature>
<reference evidence="3" key="1">
    <citation type="submission" date="2021-05" db="EMBL/GenBank/DDBJ databases">
        <title>The genome of the haptophyte Pavlova lutheri (Diacronema luteri, Pavlovales) - a model for lipid biosynthesis in eukaryotic algae.</title>
        <authorList>
            <person name="Hulatt C.J."/>
            <person name="Posewitz M.C."/>
        </authorList>
    </citation>
    <scope>NUCLEOTIDE SEQUENCE</scope>
    <source>
        <strain evidence="3">NIVA-4/92</strain>
    </source>
</reference>
<feature type="region of interest" description="Disordered" evidence="1">
    <location>
        <begin position="426"/>
        <end position="543"/>
    </location>
</feature>